<protein>
    <recommendedName>
        <fullName evidence="2">Lipid-binding serum glycoprotein N-terminal domain-containing protein</fullName>
    </recommendedName>
</protein>
<dbReference type="PANTHER" id="PTHR46019">
    <property type="entry name" value="BPI FOLD-CONTAINING FAMILY B MEMBER 4-RELATED"/>
    <property type="match status" value="1"/>
</dbReference>
<name>A0A9D3XLR0_9SAUR</name>
<dbReference type="InterPro" id="IPR051660">
    <property type="entry name" value="BPI_fold-BPI/LBP"/>
</dbReference>
<feature type="region of interest" description="Disordered" evidence="1">
    <location>
        <begin position="195"/>
        <end position="223"/>
    </location>
</feature>
<dbReference type="PANTHER" id="PTHR46019:SF7">
    <property type="entry name" value="BPI FOLD CONTAINING FAMILY B, MEMBER 5"/>
    <property type="match status" value="1"/>
</dbReference>
<dbReference type="GO" id="GO:0008289">
    <property type="term" value="F:lipid binding"/>
    <property type="evidence" value="ECO:0007669"/>
    <property type="project" value="InterPro"/>
</dbReference>
<proteinExistence type="predicted"/>
<organism evidence="3 4">
    <name type="scientific">Mauremys mutica</name>
    <name type="common">yellowpond turtle</name>
    <dbReference type="NCBI Taxonomy" id="74926"/>
    <lineage>
        <taxon>Eukaryota</taxon>
        <taxon>Metazoa</taxon>
        <taxon>Chordata</taxon>
        <taxon>Craniata</taxon>
        <taxon>Vertebrata</taxon>
        <taxon>Euteleostomi</taxon>
        <taxon>Archelosauria</taxon>
        <taxon>Testudinata</taxon>
        <taxon>Testudines</taxon>
        <taxon>Cryptodira</taxon>
        <taxon>Durocryptodira</taxon>
        <taxon>Testudinoidea</taxon>
        <taxon>Geoemydidae</taxon>
        <taxon>Geoemydinae</taxon>
        <taxon>Mauremys</taxon>
    </lineage>
</organism>
<evidence type="ECO:0000313" key="4">
    <source>
        <dbReference type="Proteomes" id="UP000827986"/>
    </source>
</evidence>
<feature type="non-terminal residue" evidence="3">
    <location>
        <position position="744"/>
    </location>
</feature>
<comment type="caution">
    <text evidence="3">The sequence shown here is derived from an EMBL/GenBank/DDBJ whole genome shotgun (WGS) entry which is preliminary data.</text>
</comment>
<accession>A0A9D3XLR0</accession>
<dbReference type="Pfam" id="PF01273">
    <property type="entry name" value="LBP_BPI_CETP"/>
    <property type="match status" value="1"/>
</dbReference>
<dbReference type="InterPro" id="IPR017942">
    <property type="entry name" value="Lipid-bd_serum_glycop_N"/>
</dbReference>
<dbReference type="Gene3D" id="3.15.10.10">
    <property type="entry name" value="Bactericidal permeability-increasing protein, domain 1"/>
    <property type="match status" value="1"/>
</dbReference>
<gene>
    <name evidence="3" type="ORF">KIL84_010026</name>
</gene>
<dbReference type="AlphaFoldDB" id="A0A9D3XLR0"/>
<dbReference type="Proteomes" id="UP000827986">
    <property type="component" value="Unassembled WGS sequence"/>
</dbReference>
<keyword evidence="4" id="KW-1185">Reference proteome</keyword>
<sequence length="744" mass="79177">VLGGGIPLPRLMNIDFSNADIDVIERLSATELGARLVRGLHFTSRLRERSRPALLTPVSLGIGRWLLHISIREETSRQPLGNIKGSRFCDDIVAVTDSLHGGERGKNVLQPIFPGDRKGGVLGPEGLLGTGLLSNEDKLSTAPLGNALGSGQAAVPLKGFLTIKMCQAQVCCRMKDYSEMTVSLVEEINLPGHEGTLGSNLGDEGAPRTGLPGQKGAPGTGLPGNDSMPNIGLLGNGILPWTESLVINEGFLVQEVCMAKNVCLGKVLSAMKLYSAAKQVCFGTGLLGEGGFLGTSRLAKEGLCGNGSQISNENLLGEGGKPSEGGLLGPGLLGMIYFRLFGKIQAALSIFPVSRGQFVELDLQPQRDKKSLNGYQRRLTGEGALTRNTLTGIGAKMFKVCSILLFCTLLTLPQDSQGYRPELIIRQKTTKKDFLDFVSHVLHGQSLADEQLSGDPGAGGTPVAGSQPSLLGSLLSAVGRLLGEIIEVEVLKNIIIAIRRGDPSLVLEHCKIPLGYMDIKVLKASSLPLENEILTLVTRVLDRTLPQILQKTLCPVISAVVSGLDGTALSTARLATSAPGGNSPSSVFNMSFNPDAIVLELTGRSLIEQTLPLLPENTTEVHSDTIKDTAEDRNNTQQYKDAVALLLPVTLLSWEHRLLSVPVLENLPEGLDMSEPRTWGQEPGTDSGTFPSVTCFSIIWQEKEDYSPILQLAASVGQALGSTPDPAPCPVKLWSLCPSLTLPP</sequence>
<feature type="domain" description="Lipid-binding serum glycoprotein N-terminal" evidence="2">
    <location>
        <begin position="485"/>
        <end position="564"/>
    </location>
</feature>
<evidence type="ECO:0000259" key="2">
    <source>
        <dbReference type="Pfam" id="PF01273"/>
    </source>
</evidence>
<evidence type="ECO:0000313" key="3">
    <source>
        <dbReference type="EMBL" id="KAH1182272.1"/>
    </source>
</evidence>
<evidence type="ECO:0000256" key="1">
    <source>
        <dbReference type="SAM" id="MobiDB-lite"/>
    </source>
</evidence>
<reference evidence="3" key="1">
    <citation type="submission" date="2021-09" db="EMBL/GenBank/DDBJ databases">
        <title>The genome of Mauremys mutica provides insights into the evolution of semi-aquatic lifestyle.</title>
        <authorList>
            <person name="Gong S."/>
            <person name="Gao Y."/>
        </authorList>
    </citation>
    <scope>NUCLEOTIDE SEQUENCE</scope>
    <source>
        <strain evidence="3">MM-2020</strain>
        <tissue evidence="3">Muscle</tissue>
    </source>
</reference>
<dbReference type="EMBL" id="JAHDVG010000467">
    <property type="protein sequence ID" value="KAH1182272.1"/>
    <property type="molecule type" value="Genomic_DNA"/>
</dbReference>